<dbReference type="SUPFAM" id="SSF50447">
    <property type="entry name" value="Translation proteins"/>
    <property type="match status" value="1"/>
</dbReference>
<dbReference type="FunFam" id="3.40.50.10050:FF:000001">
    <property type="entry name" value="Translation initiation factor IF-2"/>
    <property type="match status" value="1"/>
</dbReference>
<dbReference type="RefSeq" id="XP_022651018.1">
    <property type="nucleotide sequence ID" value="XM_022795283.1"/>
</dbReference>
<evidence type="ECO:0000256" key="3">
    <source>
        <dbReference type="ARBA" id="ARBA00022741"/>
    </source>
</evidence>
<name>A0A7M7JQZ6_VARDE</name>
<keyword evidence="2" id="KW-0396">Initiation factor</keyword>
<evidence type="ECO:0000256" key="2">
    <source>
        <dbReference type="ARBA" id="ARBA00022540"/>
    </source>
</evidence>
<proteinExistence type="inferred from homology"/>
<dbReference type="OrthoDB" id="361630at2759"/>
<dbReference type="FunFam" id="2.40.30.10:FF:000007">
    <property type="entry name" value="Translation initiation factor IF-2"/>
    <property type="match status" value="1"/>
</dbReference>
<dbReference type="Pfam" id="PF11987">
    <property type="entry name" value="IF-2"/>
    <property type="match status" value="1"/>
</dbReference>
<dbReference type="GO" id="GO:0003743">
    <property type="term" value="F:translation initiation factor activity"/>
    <property type="evidence" value="ECO:0007669"/>
    <property type="project" value="UniProtKB-KW"/>
</dbReference>
<evidence type="ECO:0000256" key="4">
    <source>
        <dbReference type="ARBA" id="ARBA00022917"/>
    </source>
</evidence>
<dbReference type="InterPro" id="IPR036925">
    <property type="entry name" value="TIF_IF2_dom3_sf"/>
</dbReference>
<sequence>MSVPCRLLPLWGFHSSILRRSLSVTPVLAKKMKGPLKVAKIKSKVPLIKIWKNITVKEISEMTKHPMNHVVEGLLYIPEGNKYENETDELTHKDAIELLKILGYRGEIGPAPMSVVSKRLQEDKYRDAERRPPAKPETLRPRRPVVTVMGHVDHGKTTLLDTLRKSRIVDQEFGGITQHIGAFSVPVQMCAHGAITFLDTPGHAAFRAMRARGANVTDMVVLVVAADDGVMEQTVESIRFANHAEVPILVAVNKMDKPSANLERVKMGLLGYGIQSDDSGGDVQFVSISALKGDGIDKLLEAIVLQAEILNIKASFEGFSEGFILESSTDQHRGKIATVLVNRGIMKKGSHIVAGTSWCKVRLIFDEWGKPVQEIEPGCAAQITGWKTIPNAGDLVLEVENEKRAKEVVDVRHKKDRTAKLAEDSKVIEARAAEHKAKHREVLEAKWAAGYRYAKINREVPKVEVENKPTLRIIIKGDTDGSVEALLNVLDTYDKHNECQLNIVEHGVGPVSKSDVKLAQTFDGIVYAMHVGVLPEVSQYVAKDVKIKEYKRTSGINEASQR</sequence>
<dbReference type="SUPFAM" id="SSF52540">
    <property type="entry name" value="P-loop containing nucleoside triphosphate hydrolases"/>
    <property type="match status" value="1"/>
</dbReference>
<dbReference type="Proteomes" id="UP000594260">
    <property type="component" value="Unplaced"/>
</dbReference>
<dbReference type="CTD" id="43382"/>
<evidence type="ECO:0000313" key="9">
    <source>
        <dbReference type="Proteomes" id="UP000594260"/>
    </source>
</evidence>
<dbReference type="OMA" id="ESIGCIE"/>
<dbReference type="AlphaFoldDB" id="A0A7M7JQZ6"/>
<dbReference type="GO" id="GO:0005737">
    <property type="term" value="C:cytoplasm"/>
    <property type="evidence" value="ECO:0007669"/>
    <property type="project" value="TreeGrafter"/>
</dbReference>
<dbReference type="Pfam" id="PF22042">
    <property type="entry name" value="EF-G_D2"/>
    <property type="match status" value="1"/>
</dbReference>
<dbReference type="FunCoup" id="A0A7M7JQZ6">
    <property type="interactions" value="1107"/>
</dbReference>
<dbReference type="InterPro" id="IPR009000">
    <property type="entry name" value="Transl_B-barrel_sf"/>
</dbReference>
<dbReference type="InterPro" id="IPR053905">
    <property type="entry name" value="EF-G-like_DII"/>
</dbReference>
<dbReference type="CDD" id="cd03702">
    <property type="entry name" value="IF2_mtIF2_II"/>
    <property type="match status" value="1"/>
</dbReference>
<dbReference type="GO" id="GO:0005525">
    <property type="term" value="F:GTP binding"/>
    <property type="evidence" value="ECO:0007669"/>
    <property type="project" value="UniProtKB-KW"/>
</dbReference>
<dbReference type="PROSITE" id="PS51722">
    <property type="entry name" value="G_TR_2"/>
    <property type="match status" value="1"/>
</dbReference>
<dbReference type="PRINTS" id="PR00315">
    <property type="entry name" value="ELONGATNFCT"/>
</dbReference>
<organism evidence="8 9">
    <name type="scientific">Varroa destructor</name>
    <name type="common">Honeybee mite</name>
    <dbReference type="NCBI Taxonomy" id="109461"/>
    <lineage>
        <taxon>Eukaryota</taxon>
        <taxon>Metazoa</taxon>
        <taxon>Ecdysozoa</taxon>
        <taxon>Arthropoda</taxon>
        <taxon>Chelicerata</taxon>
        <taxon>Arachnida</taxon>
        <taxon>Acari</taxon>
        <taxon>Parasitiformes</taxon>
        <taxon>Mesostigmata</taxon>
        <taxon>Gamasina</taxon>
        <taxon>Dermanyssoidea</taxon>
        <taxon>Varroidae</taxon>
        <taxon>Varroa</taxon>
    </lineage>
</organism>
<evidence type="ECO:0000256" key="6">
    <source>
        <dbReference type="ARBA" id="ARBA00025162"/>
    </source>
</evidence>
<dbReference type="InterPro" id="IPR015760">
    <property type="entry name" value="TIF_IF2"/>
</dbReference>
<keyword evidence="5" id="KW-0342">GTP-binding</keyword>
<dbReference type="GeneID" id="111246159"/>
<dbReference type="GO" id="GO:0003924">
    <property type="term" value="F:GTPase activity"/>
    <property type="evidence" value="ECO:0007669"/>
    <property type="project" value="InterPro"/>
</dbReference>
<reference evidence="8" key="1">
    <citation type="submission" date="2021-01" db="UniProtKB">
        <authorList>
            <consortium name="EnsemblMetazoa"/>
        </authorList>
    </citation>
    <scope>IDENTIFICATION</scope>
</reference>
<dbReference type="Gene3D" id="3.40.50.10050">
    <property type="entry name" value="Translation initiation factor IF- 2, domain 3"/>
    <property type="match status" value="1"/>
</dbReference>
<accession>A0A7M7JQZ6</accession>
<dbReference type="SUPFAM" id="SSF52156">
    <property type="entry name" value="Initiation factor IF2/eIF5b, domain 3"/>
    <property type="match status" value="1"/>
</dbReference>
<keyword evidence="9" id="KW-1185">Reference proteome</keyword>
<keyword evidence="4" id="KW-0648">Protein biosynthesis</keyword>
<dbReference type="InterPro" id="IPR044145">
    <property type="entry name" value="IF2_II"/>
</dbReference>
<dbReference type="InterPro" id="IPR027417">
    <property type="entry name" value="P-loop_NTPase"/>
</dbReference>
<feature type="domain" description="Tr-type G" evidence="7">
    <location>
        <begin position="141"/>
        <end position="311"/>
    </location>
</feature>
<dbReference type="KEGG" id="vde:111246159"/>
<evidence type="ECO:0000256" key="5">
    <source>
        <dbReference type="ARBA" id="ARBA00023134"/>
    </source>
</evidence>
<dbReference type="Pfam" id="PF00009">
    <property type="entry name" value="GTP_EFTU"/>
    <property type="match status" value="1"/>
</dbReference>
<dbReference type="InterPro" id="IPR005225">
    <property type="entry name" value="Small_GTP-bd"/>
</dbReference>
<dbReference type="Gene3D" id="2.40.30.10">
    <property type="entry name" value="Translation factors"/>
    <property type="match status" value="1"/>
</dbReference>
<keyword evidence="3" id="KW-0547">Nucleotide-binding</keyword>
<dbReference type="InterPro" id="IPR023115">
    <property type="entry name" value="TIF_IF2_dom3"/>
</dbReference>
<dbReference type="CDD" id="cd01887">
    <property type="entry name" value="IF2_eIF5B"/>
    <property type="match status" value="1"/>
</dbReference>
<dbReference type="InParanoid" id="A0A7M7JQZ6"/>
<protein>
    <recommendedName>
        <fullName evidence="7">Tr-type G domain-containing protein</fullName>
    </recommendedName>
</protein>
<dbReference type="InterPro" id="IPR000795">
    <property type="entry name" value="T_Tr_GTP-bd_dom"/>
</dbReference>
<dbReference type="Gene3D" id="3.40.50.300">
    <property type="entry name" value="P-loop containing nucleotide triphosphate hydrolases"/>
    <property type="match status" value="1"/>
</dbReference>
<dbReference type="EnsemblMetazoa" id="XM_022795283">
    <property type="protein sequence ID" value="XP_022651018"/>
    <property type="gene ID" value="LOC111246159"/>
</dbReference>
<evidence type="ECO:0000256" key="1">
    <source>
        <dbReference type="ARBA" id="ARBA00007733"/>
    </source>
</evidence>
<dbReference type="FunFam" id="3.40.50.300:FF:000019">
    <property type="entry name" value="Translation initiation factor IF-2"/>
    <property type="match status" value="1"/>
</dbReference>
<comment type="function">
    <text evidence="6">One of the essential components for the initiation of protein synthesis. Protects formylmethionyl-tRNA from spontaneous hydrolysis and promotes its binding to the 30S ribosomal subunits. Also involved in the hydrolysis of GTP during the formation of the 70S ribosomal complex.</text>
</comment>
<evidence type="ECO:0000313" key="8">
    <source>
        <dbReference type="EnsemblMetazoa" id="XP_022651018"/>
    </source>
</evidence>
<dbReference type="PANTHER" id="PTHR43381">
    <property type="entry name" value="TRANSLATION INITIATION FACTOR IF-2-RELATED"/>
    <property type="match status" value="1"/>
</dbReference>
<dbReference type="NCBIfam" id="TIGR00231">
    <property type="entry name" value="small_GTP"/>
    <property type="match status" value="1"/>
</dbReference>
<evidence type="ECO:0000259" key="7">
    <source>
        <dbReference type="PROSITE" id="PS51722"/>
    </source>
</evidence>
<dbReference type="PANTHER" id="PTHR43381:SF20">
    <property type="entry name" value="TRANSLATION INITIATION FACTOR IF-2, MITOCHONDRIAL"/>
    <property type="match status" value="1"/>
</dbReference>
<comment type="similarity">
    <text evidence="1">Belongs to the TRAFAC class translation factor GTPase superfamily. Classic translation factor GTPase family. IF-2 subfamily.</text>
</comment>